<dbReference type="InterPro" id="IPR001810">
    <property type="entry name" value="F-box_dom"/>
</dbReference>
<evidence type="ECO:0000259" key="1">
    <source>
        <dbReference type="PROSITE" id="PS50181"/>
    </source>
</evidence>
<gene>
    <name evidence="2" type="ORF">RchiOBHm_Chr4g0385231</name>
</gene>
<dbReference type="PANTHER" id="PTHR32278:SF136">
    <property type="entry name" value="F-BOX PROTEIN PP2-B10-LIKE"/>
    <property type="match status" value="1"/>
</dbReference>
<dbReference type="Proteomes" id="UP000238479">
    <property type="component" value="Chromosome 4"/>
</dbReference>
<feature type="domain" description="F-box" evidence="1">
    <location>
        <begin position="1"/>
        <end position="47"/>
    </location>
</feature>
<dbReference type="Pfam" id="PF00646">
    <property type="entry name" value="F-box"/>
    <property type="match status" value="1"/>
</dbReference>
<accession>A0A2P6QNW4</accession>
<proteinExistence type="predicted"/>
<organism evidence="2 3">
    <name type="scientific">Rosa chinensis</name>
    <name type="common">China rose</name>
    <dbReference type="NCBI Taxonomy" id="74649"/>
    <lineage>
        <taxon>Eukaryota</taxon>
        <taxon>Viridiplantae</taxon>
        <taxon>Streptophyta</taxon>
        <taxon>Embryophyta</taxon>
        <taxon>Tracheophyta</taxon>
        <taxon>Spermatophyta</taxon>
        <taxon>Magnoliopsida</taxon>
        <taxon>eudicotyledons</taxon>
        <taxon>Gunneridae</taxon>
        <taxon>Pentapetalae</taxon>
        <taxon>rosids</taxon>
        <taxon>fabids</taxon>
        <taxon>Rosales</taxon>
        <taxon>Rosaceae</taxon>
        <taxon>Rosoideae</taxon>
        <taxon>Rosoideae incertae sedis</taxon>
        <taxon>Rosa</taxon>
    </lineage>
</organism>
<dbReference type="Pfam" id="PF14299">
    <property type="entry name" value="PP2"/>
    <property type="match status" value="1"/>
</dbReference>
<dbReference type="CDD" id="cd22162">
    <property type="entry name" value="F-box_AtSKIP3-like"/>
    <property type="match status" value="1"/>
</dbReference>
<dbReference type="PROSITE" id="PS50181">
    <property type="entry name" value="FBOX"/>
    <property type="match status" value="1"/>
</dbReference>
<dbReference type="OMA" id="PSCCEIA"/>
<dbReference type="AlphaFoldDB" id="A0A2P6QNW4"/>
<dbReference type="OrthoDB" id="1918565at2759"/>
<reference evidence="2 3" key="1">
    <citation type="journal article" date="2018" name="Nat. Genet.">
        <title>The Rosa genome provides new insights in the design of modern roses.</title>
        <authorList>
            <person name="Bendahmane M."/>
        </authorList>
    </citation>
    <scope>NUCLEOTIDE SEQUENCE [LARGE SCALE GENOMIC DNA]</scope>
    <source>
        <strain evidence="3">cv. Old Blush</strain>
    </source>
</reference>
<dbReference type="InterPro" id="IPR025886">
    <property type="entry name" value="PP2-like"/>
</dbReference>
<protein>
    <submittedName>
        <fullName evidence="2">Putative phloem protein</fullName>
    </submittedName>
</protein>
<dbReference type="Gramene" id="PRQ35874">
    <property type="protein sequence ID" value="PRQ35874"/>
    <property type="gene ID" value="RchiOBHm_Chr4g0385231"/>
</dbReference>
<dbReference type="PANTHER" id="PTHR32278">
    <property type="entry name" value="F-BOX DOMAIN-CONTAINING PROTEIN"/>
    <property type="match status" value="1"/>
</dbReference>
<dbReference type="InterPro" id="IPR036047">
    <property type="entry name" value="F-box-like_dom_sf"/>
</dbReference>
<dbReference type="SMART" id="SM00256">
    <property type="entry name" value="FBOX"/>
    <property type="match status" value="1"/>
</dbReference>
<dbReference type="Gene3D" id="1.20.1280.50">
    <property type="match status" value="1"/>
</dbReference>
<name>A0A2P6QNW4_ROSCH</name>
<evidence type="ECO:0000313" key="2">
    <source>
        <dbReference type="EMBL" id="PRQ35874.1"/>
    </source>
</evidence>
<keyword evidence="3" id="KW-1185">Reference proteome</keyword>
<dbReference type="EMBL" id="PDCK01000042">
    <property type="protein sequence ID" value="PRQ35874.1"/>
    <property type="molecule type" value="Genomic_DNA"/>
</dbReference>
<evidence type="ECO:0000313" key="3">
    <source>
        <dbReference type="Proteomes" id="UP000238479"/>
    </source>
</evidence>
<dbReference type="SUPFAM" id="SSF81383">
    <property type="entry name" value="F-box domain"/>
    <property type="match status" value="1"/>
</dbReference>
<sequence length="292" mass="32986">MVGLERLPEECIAHVLSLTSPKDACRSALVSSAFGSAAQSQVVWESFLPSDHRDIISRSVSPVTFSSNKELYFRLCDSPIFLDDGNLSFAIDKLSGKKCLMLGARRLLIAWGDTPIYWEWISVPHSRFAEVAYLHSVCWLEIYGRLDMRSLSPNTAYAGYLVYMFSEEATNYAGTGQNYYETFPVKLSVKFFENDENLIEARDEDDAELLISTRMPAAAASFMNSSVEKRQRFPMERDDGWMEIEVGEFYSGQSDGDYCLVEMGVKEIESGSWKFGLVIHGIEIRPIQPKPN</sequence>
<dbReference type="STRING" id="74649.A0A2P6QNW4"/>
<comment type="caution">
    <text evidence="2">The sequence shown here is derived from an EMBL/GenBank/DDBJ whole genome shotgun (WGS) entry which is preliminary data.</text>
</comment>